<evidence type="ECO:0000313" key="3">
    <source>
        <dbReference type="Proteomes" id="UP000013521"/>
    </source>
</evidence>
<feature type="transmembrane region" description="Helical" evidence="1">
    <location>
        <begin position="67"/>
        <end position="84"/>
    </location>
</feature>
<dbReference type="Proteomes" id="UP000013521">
    <property type="component" value="Unassembled WGS sequence"/>
</dbReference>
<keyword evidence="1" id="KW-0472">Membrane</keyword>
<name>R1GHS2_BOTPV</name>
<sequence>MTAASPHVLGLAPYRLAQLFSTLSLGFFFGGAAYSSISIMPSLVDAPLSTHAKLSFFKNMILRANRFVPPVLLSAVASLAYLVYSAPLPSARRSHIVALGAVLGTLALQVPILPRNRAMVVIADNGEGKDDDGREANWRIKELWKFNLGRVVMSGVAFVVTAYEMIPRRRRDGVPLAIRL</sequence>
<gene>
    <name evidence="2" type="ORF">UCRNP2_7788</name>
</gene>
<feature type="transmembrane region" description="Helical" evidence="1">
    <location>
        <begin position="20"/>
        <end position="46"/>
    </location>
</feature>
<proteinExistence type="predicted"/>
<keyword evidence="1" id="KW-1133">Transmembrane helix</keyword>
<evidence type="ECO:0008006" key="4">
    <source>
        <dbReference type="Google" id="ProtNLM"/>
    </source>
</evidence>
<dbReference type="AlphaFoldDB" id="R1GHS2"/>
<dbReference type="OMA" id="REANWRI"/>
<accession>R1GHS2</accession>
<protein>
    <recommendedName>
        <fullName evidence="4">DUF1772-domain-containing protein</fullName>
    </recommendedName>
</protein>
<dbReference type="InterPro" id="IPR013901">
    <property type="entry name" value="Anthrone_oxy"/>
</dbReference>
<keyword evidence="1" id="KW-0812">Transmembrane</keyword>
<dbReference type="EMBL" id="KB916581">
    <property type="protein sequence ID" value="EOD45484.1"/>
    <property type="molecule type" value="Genomic_DNA"/>
</dbReference>
<dbReference type="Pfam" id="PF08592">
    <property type="entry name" value="Anthrone_oxy"/>
    <property type="match status" value="1"/>
</dbReference>
<dbReference type="OrthoDB" id="3931462at2759"/>
<organism evidence="2 3">
    <name type="scientific">Botryosphaeria parva (strain UCR-NP2)</name>
    <name type="common">Grapevine canker fungus</name>
    <name type="synonym">Neofusicoccum parvum</name>
    <dbReference type="NCBI Taxonomy" id="1287680"/>
    <lineage>
        <taxon>Eukaryota</taxon>
        <taxon>Fungi</taxon>
        <taxon>Dikarya</taxon>
        <taxon>Ascomycota</taxon>
        <taxon>Pezizomycotina</taxon>
        <taxon>Dothideomycetes</taxon>
        <taxon>Dothideomycetes incertae sedis</taxon>
        <taxon>Botryosphaeriales</taxon>
        <taxon>Botryosphaeriaceae</taxon>
        <taxon>Neofusicoccum</taxon>
    </lineage>
</organism>
<dbReference type="HOGENOM" id="CLU_1495974_0_0_1"/>
<dbReference type="KEGG" id="npa:UCRNP2_7788"/>
<feature type="transmembrane region" description="Helical" evidence="1">
    <location>
        <begin position="96"/>
        <end position="113"/>
    </location>
</feature>
<reference evidence="3" key="1">
    <citation type="journal article" date="2013" name="Genome Announc.">
        <title>Draft genome sequence of Neofusicoccum parvum isolate UCR-NP2, a fungal vascular pathogen associated with grapevine cankers.</title>
        <authorList>
            <person name="Blanco-Ulate B."/>
            <person name="Rolshausen P."/>
            <person name="Cantu D."/>
        </authorList>
    </citation>
    <scope>NUCLEOTIDE SEQUENCE [LARGE SCALE GENOMIC DNA]</scope>
    <source>
        <strain evidence="3">UCR-NP2</strain>
    </source>
</reference>
<evidence type="ECO:0000313" key="2">
    <source>
        <dbReference type="EMBL" id="EOD45484.1"/>
    </source>
</evidence>
<evidence type="ECO:0000256" key="1">
    <source>
        <dbReference type="SAM" id="Phobius"/>
    </source>
</evidence>
<dbReference type="eggNOG" id="ENOG502S8XR">
    <property type="taxonomic scope" value="Eukaryota"/>
</dbReference>